<comment type="caution">
    <text evidence="2">The sequence shown here is derived from an EMBL/GenBank/DDBJ whole genome shotgun (WGS) entry which is preliminary data.</text>
</comment>
<proteinExistence type="predicted"/>
<keyword evidence="1" id="KW-0560">Oxidoreductase</keyword>
<dbReference type="PRINTS" id="PR00368">
    <property type="entry name" value="FADPNR"/>
</dbReference>
<keyword evidence="3" id="KW-1185">Reference proteome</keyword>
<dbReference type="GO" id="GO:0036503">
    <property type="term" value="P:ERAD pathway"/>
    <property type="evidence" value="ECO:0007669"/>
    <property type="project" value="TreeGrafter"/>
</dbReference>
<dbReference type="GO" id="GO:0004497">
    <property type="term" value="F:monooxygenase activity"/>
    <property type="evidence" value="ECO:0007669"/>
    <property type="project" value="TreeGrafter"/>
</dbReference>
<dbReference type="PANTHER" id="PTHR43539:SF23">
    <property type="entry name" value="FAD-DEPENDENT OXIDOREDUCTASE DOMAIN-CONTAINING PROTEIN 2"/>
    <property type="match status" value="1"/>
</dbReference>
<dbReference type="AlphaFoldDB" id="A0A7W4WAF0"/>
<dbReference type="RefSeq" id="WP_183458125.1">
    <property type="nucleotide sequence ID" value="NZ_JACHWZ010000005.1"/>
</dbReference>
<gene>
    <name evidence="2" type="ORF">FHS09_001423</name>
</gene>
<dbReference type="InterPro" id="IPR050982">
    <property type="entry name" value="Auxin_biosynth/cation_transpt"/>
</dbReference>
<evidence type="ECO:0000256" key="1">
    <source>
        <dbReference type="ARBA" id="ARBA00023002"/>
    </source>
</evidence>
<dbReference type="InterPro" id="IPR036188">
    <property type="entry name" value="FAD/NAD-bd_sf"/>
</dbReference>
<dbReference type="Gene3D" id="3.50.50.60">
    <property type="entry name" value="FAD/NAD(P)-binding domain"/>
    <property type="match status" value="2"/>
</dbReference>
<evidence type="ECO:0000313" key="3">
    <source>
        <dbReference type="Proteomes" id="UP000535937"/>
    </source>
</evidence>
<dbReference type="GO" id="GO:0050660">
    <property type="term" value="F:flavin adenine dinucleotide binding"/>
    <property type="evidence" value="ECO:0007669"/>
    <property type="project" value="TreeGrafter"/>
</dbReference>
<accession>A0A7W4WAF0</accession>
<dbReference type="Pfam" id="PF13738">
    <property type="entry name" value="Pyr_redox_3"/>
    <property type="match status" value="1"/>
</dbReference>
<dbReference type="PANTHER" id="PTHR43539">
    <property type="entry name" value="FLAVIN-BINDING MONOOXYGENASE-LIKE PROTEIN (AFU_ORTHOLOGUE AFUA_4G09220)"/>
    <property type="match status" value="1"/>
</dbReference>
<dbReference type="EMBL" id="JACHWZ010000005">
    <property type="protein sequence ID" value="MBB3060604.1"/>
    <property type="molecule type" value="Genomic_DNA"/>
</dbReference>
<protein>
    <submittedName>
        <fullName evidence="2">Thioredoxin reductase</fullName>
    </submittedName>
</protein>
<organism evidence="2 3">
    <name type="scientific">Microbulbifer rhizosphaerae</name>
    <dbReference type="NCBI Taxonomy" id="1562603"/>
    <lineage>
        <taxon>Bacteria</taxon>
        <taxon>Pseudomonadati</taxon>
        <taxon>Pseudomonadota</taxon>
        <taxon>Gammaproteobacteria</taxon>
        <taxon>Cellvibrionales</taxon>
        <taxon>Microbulbiferaceae</taxon>
        <taxon>Microbulbifer</taxon>
    </lineage>
</organism>
<dbReference type="Proteomes" id="UP000535937">
    <property type="component" value="Unassembled WGS sequence"/>
</dbReference>
<dbReference type="SUPFAM" id="SSF51905">
    <property type="entry name" value="FAD/NAD(P)-binding domain"/>
    <property type="match status" value="2"/>
</dbReference>
<reference evidence="2 3" key="1">
    <citation type="submission" date="2020-08" db="EMBL/GenBank/DDBJ databases">
        <title>Genomic Encyclopedia of Type Strains, Phase III (KMG-III): the genomes of soil and plant-associated and newly described type strains.</title>
        <authorList>
            <person name="Whitman W."/>
        </authorList>
    </citation>
    <scope>NUCLEOTIDE SEQUENCE [LARGE SCALE GENOMIC DNA]</scope>
    <source>
        <strain evidence="2 3">CECT 8799</strain>
    </source>
</reference>
<sequence>MIKDYIIIGAGPAGLQLGHLMQEHEEDYLILEGGSGVGSFFKQYPRHRQLISINKKYTGDTDSERNLRMDWNSLLSDNDDLLFTKYSDKFFPSADTFVNYLEDYYQEHQINVRFNTKVSKIEKNDTFTIHTTGGETFHCRHLIVATGVSKENVPDVPGIELCEPYSTTNIDPMDFVNQRVLIVGKGNSAFETADNLVETTAYIHVAGRSSIRLAWQTHYVGHLRAVNNNLLDTYQLKSQNAVLDGDVVNIEKVDNEYKVTFSFSRSNEVKKLLCYDRVILCTGFRFDATIFDASCRPALAINDRFPKMTSSWESVNVPNLYFAGTIMQQRDFKKSTCGFVHGFRYAVRSLFHILRASNKHISLPTHKLPLDADALANYIAYRVNRTSALWQQFDFLCDTLVVDQEQGYYIEELPVAYTHDNLSRQMPTYFNITLEYGPDHDKVDPFNIDIARVAQDDHENALNAQYLHPVIRFFQDGEHVSTHHMAENLENEWNRYESHIVPLRDYLAQCLIFLTANETMQAAVAEA</sequence>
<evidence type="ECO:0000313" key="2">
    <source>
        <dbReference type="EMBL" id="MBB3060604.1"/>
    </source>
</evidence>
<name>A0A7W4WAF0_9GAMM</name>